<name>A0AA35PL45_9SAUR</name>
<organism evidence="2 3">
    <name type="scientific">Podarcis lilfordi</name>
    <name type="common">Lilford's wall lizard</name>
    <dbReference type="NCBI Taxonomy" id="74358"/>
    <lineage>
        <taxon>Eukaryota</taxon>
        <taxon>Metazoa</taxon>
        <taxon>Chordata</taxon>
        <taxon>Craniata</taxon>
        <taxon>Vertebrata</taxon>
        <taxon>Euteleostomi</taxon>
        <taxon>Lepidosauria</taxon>
        <taxon>Squamata</taxon>
        <taxon>Bifurcata</taxon>
        <taxon>Unidentata</taxon>
        <taxon>Episquamata</taxon>
        <taxon>Laterata</taxon>
        <taxon>Lacertibaenia</taxon>
        <taxon>Lacertidae</taxon>
        <taxon>Podarcis</taxon>
    </lineage>
</organism>
<dbReference type="EMBL" id="OX395138">
    <property type="protein sequence ID" value="CAI5789503.1"/>
    <property type="molecule type" value="Genomic_DNA"/>
</dbReference>
<gene>
    <name evidence="2" type="ORF">PODLI_1B027591</name>
</gene>
<sequence length="122" mass="13072">MNSAELLNGERVLGYSRPVRVWCSRWKTQRAACGHIMPNSVHTCLITSKSCVQGCLVVLWVHVPLIPLQPSTPAGQDPLSSSSLKSLAKMYAQNREGLGSGEIGSLRLAGPEQTSQPSSCPA</sequence>
<proteinExistence type="predicted"/>
<protein>
    <submittedName>
        <fullName evidence="2">Uncharacterized protein</fullName>
    </submittedName>
</protein>
<accession>A0AA35PL45</accession>
<dbReference type="AlphaFoldDB" id="A0AA35PL45"/>
<evidence type="ECO:0000313" key="2">
    <source>
        <dbReference type="EMBL" id="CAI5789503.1"/>
    </source>
</evidence>
<feature type="region of interest" description="Disordered" evidence="1">
    <location>
        <begin position="102"/>
        <end position="122"/>
    </location>
</feature>
<keyword evidence="3" id="KW-1185">Reference proteome</keyword>
<reference evidence="2" key="1">
    <citation type="submission" date="2022-12" db="EMBL/GenBank/DDBJ databases">
        <authorList>
            <person name="Alioto T."/>
            <person name="Alioto T."/>
            <person name="Gomez Garrido J."/>
        </authorList>
    </citation>
    <scope>NUCLEOTIDE SEQUENCE</scope>
</reference>
<feature type="compositionally biased region" description="Polar residues" evidence="1">
    <location>
        <begin position="112"/>
        <end position="122"/>
    </location>
</feature>
<dbReference type="Proteomes" id="UP001178461">
    <property type="component" value="Chromosome 13"/>
</dbReference>
<evidence type="ECO:0000313" key="3">
    <source>
        <dbReference type="Proteomes" id="UP001178461"/>
    </source>
</evidence>
<evidence type="ECO:0000256" key="1">
    <source>
        <dbReference type="SAM" id="MobiDB-lite"/>
    </source>
</evidence>